<keyword evidence="1" id="KW-0812">Transmembrane</keyword>
<evidence type="ECO:0000313" key="3">
    <source>
        <dbReference type="EMBL" id="OHS99819.1"/>
    </source>
</evidence>
<evidence type="ECO:0000256" key="1">
    <source>
        <dbReference type="SAM" id="Phobius"/>
    </source>
</evidence>
<organism evidence="3 4">
    <name type="scientific">Tritrichomonas foetus</name>
    <dbReference type="NCBI Taxonomy" id="1144522"/>
    <lineage>
        <taxon>Eukaryota</taxon>
        <taxon>Metamonada</taxon>
        <taxon>Parabasalia</taxon>
        <taxon>Tritrichomonadida</taxon>
        <taxon>Tritrichomonadidae</taxon>
        <taxon>Tritrichomonas</taxon>
    </lineage>
</organism>
<keyword evidence="2" id="KW-0732">Signal</keyword>
<dbReference type="Proteomes" id="UP000179807">
    <property type="component" value="Unassembled WGS sequence"/>
</dbReference>
<keyword evidence="1" id="KW-0472">Membrane</keyword>
<comment type="caution">
    <text evidence="3">The sequence shown here is derived from an EMBL/GenBank/DDBJ whole genome shotgun (WGS) entry which is preliminary data.</text>
</comment>
<proteinExistence type="predicted"/>
<protein>
    <recommendedName>
        <fullName evidence="5">Auto-transporter adhesin head GIN domain-containing protein</fullName>
    </recommendedName>
</protein>
<feature type="transmembrane region" description="Helical" evidence="1">
    <location>
        <begin position="408"/>
        <end position="433"/>
    </location>
</feature>
<dbReference type="VEuPathDB" id="TrichDB:TRFO_33646"/>
<reference evidence="3" key="1">
    <citation type="submission" date="2016-10" db="EMBL/GenBank/DDBJ databases">
        <authorList>
            <person name="Benchimol M."/>
            <person name="Almeida L.G."/>
            <person name="Vasconcelos A.T."/>
            <person name="Perreira-Neves A."/>
            <person name="Rosa I.A."/>
            <person name="Tasca T."/>
            <person name="Bogo M.R."/>
            <person name="de Souza W."/>
        </authorList>
    </citation>
    <scope>NUCLEOTIDE SEQUENCE [LARGE SCALE GENOMIC DNA]</scope>
    <source>
        <strain evidence="3">K</strain>
    </source>
</reference>
<dbReference type="EMBL" id="MLAK01000985">
    <property type="protein sequence ID" value="OHS99819.1"/>
    <property type="molecule type" value="Genomic_DNA"/>
</dbReference>
<dbReference type="GeneID" id="94843901"/>
<sequence length="447" mass="47889">MLLLIFTSLVLSIAKVRETDGTQAALDKIKELQNMEQKDLNLPLQGSEKIDISGQNVKGSARQLTLEVTATSLAIIDLSITQGNIVLRGPIIATISNSQSSITIEGDAKTKQFPVVFAKGTQINMNVRTTGRSSEDYWVAVGSVSGLQSNLKYDGLTGKEFTSTDSGVYAGLENVKFSQMGHDSFTIVNIPKTTDENPDENPDDETLSPDVIKATTELVSKMVALSKSTTTKITIPESLTVSEDISGKNTLISGKGQALKVNLEASKLSSSSIELGSGTVNLKGPIVAAIRISGETTVTLEFDGKSKTSPYVEIFGSGKVNLKIVASSKPSSSYSFCAGIIRLSNYQLSADMSYHAAKSNDVGYMVGYGDINYELMDQLTNNQAKTLASYDDLIITNKLIVCEAKKDIMPIIIGVVVAVVVVIIIIIVVVVVVKIMKKKKKSSSSHK</sequence>
<evidence type="ECO:0000313" key="4">
    <source>
        <dbReference type="Proteomes" id="UP000179807"/>
    </source>
</evidence>
<accession>A0A1J4JQM8</accession>
<name>A0A1J4JQM8_9EUKA</name>
<feature type="signal peptide" evidence="2">
    <location>
        <begin position="1"/>
        <end position="18"/>
    </location>
</feature>
<dbReference type="AlphaFoldDB" id="A0A1J4JQM8"/>
<dbReference type="RefSeq" id="XP_068352956.1">
    <property type="nucleotide sequence ID" value="XM_068509197.1"/>
</dbReference>
<evidence type="ECO:0008006" key="5">
    <source>
        <dbReference type="Google" id="ProtNLM"/>
    </source>
</evidence>
<keyword evidence="1" id="KW-1133">Transmembrane helix</keyword>
<keyword evidence="4" id="KW-1185">Reference proteome</keyword>
<gene>
    <name evidence="3" type="ORF">TRFO_33646</name>
</gene>
<evidence type="ECO:0000256" key="2">
    <source>
        <dbReference type="SAM" id="SignalP"/>
    </source>
</evidence>
<feature type="chain" id="PRO_5012927177" description="Auto-transporter adhesin head GIN domain-containing protein" evidence="2">
    <location>
        <begin position="19"/>
        <end position="447"/>
    </location>
</feature>